<comment type="caution">
    <text evidence="2">The sequence shown here is derived from an EMBL/GenBank/DDBJ whole genome shotgun (WGS) entry which is preliminary data.</text>
</comment>
<feature type="compositionally biased region" description="Basic and acidic residues" evidence="1">
    <location>
        <begin position="58"/>
        <end position="75"/>
    </location>
</feature>
<dbReference type="AlphaFoldDB" id="A0A4C1UYG8"/>
<dbReference type="EMBL" id="BGZK01000241">
    <property type="protein sequence ID" value="GBP31057.1"/>
    <property type="molecule type" value="Genomic_DNA"/>
</dbReference>
<gene>
    <name evidence="2" type="ORF">EVAR_77352_1</name>
</gene>
<organism evidence="2 3">
    <name type="scientific">Eumeta variegata</name>
    <name type="common">Bagworm moth</name>
    <name type="synonym">Eumeta japonica</name>
    <dbReference type="NCBI Taxonomy" id="151549"/>
    <lineage>
        <taxon>Eukaryota</taxon>
        <taxon>Metazoa</taxon>
        <taxon>Ecdysozoa</taxon>
        <taxon>Arthropoda</taxon>
        <taxon>Hexapoda</taxon>
        <taxon>Insecta</taxon>
        <taxon>Pterygota</taxon>
        <taxon>Neoptera</taxon>
        <taxon>Endopterygota</taxon>
        <taxon>Lepidoptera</taxon>
        <taxon>Glossata</taxon>
        <taxon>Ditrysia</taxon>
        <taxon>Tineoidea</taxon>
        <taxon>Psychidae</taxon>
        <taxon>Oiketicinae</taxon>
        <taxon>Eumeta</taxon>
    </lineage>
</organism>
<evidence type="ECO:0000313" key="2">
    <source>
        <dbReference type="EMBL" id="GBP31057.1"/>
    </source>
</evidence>
<keyword evidence="3" id="KW-1185">Reference proteome</keyword>
<name>A0A4C1UYG8_EUMVA</name>
<evidence type="ECO:0000256" key="1">
    <source>
        <dbReference type="SAM" id="MobiDB-lite"/>
    </source>
</evidence>
<evidence type="ECO:0000313" key="3">
    <source>
        <dbReference type="Proteomes" id="UP000299102"/>
    </source>
</evidence>
<reference evidence="2 3" key="1">
    <citation type="journal article" date="2019" name="Commun. Biol.">
        <title>The bagworm genome reveals a unique fibroin gene that provides high tensile strength.</title>
        <authorList>
            <person name="Kono N."/>
            <person name="Nakamura H."/>
            <person name="Ohtoshi R."/>
            <person name="Tomita M."/>
            <person name="Numata K."/>
            <person name="Arakawa K."/>
        </authorList>
    </citation>
    <scope>NUCLEOTIDE SEQUENCE [LARGE SCALE GENOMIC DNA]</scope>
</reference>
<dbReference type="Proteomes" id="UP000299102">
    <property type="component" value="Unassembled WGS sequence"/>
</dbReference>
<sequence>MRSVHRPRVLTLRYARRIPMRPRRTSARGISAAGDDSRARYCDAYPPTIPSFLGSARDLGRADERRHRPDRERNSRLTPRGVDSRMDGWTDGVWECEYG</sequence>
<protein>
    <submittedName>
        <fullName evidence="2">Uncharacterized protein</fullName>
    </submittedName>
</protein>
<accession>A0A4C1UYG8</accession>
<proteinExistence type="predicted"/>
<feature type="region of interest" description="Disordered" evidence="1">
    <location>
        <begin position="51"/>
        <end position="83"/>
    </location>
</feature>